<sequence length="196" mass="21895">MEVVYLEGYSMSQQAKDLLQKVNGEWRNMDRVIPLMNAVVTGYIIAVSKVLGRGATAMSQMLIKEIGDVIAEMVDQILGDKQLKYNVENRAELIKSALLEMGICKDVEVISEGKENEETHIIKIKDSIFLPTHMVLVHQGYKEFPLSPEGLICAAIVRKVLRTKEGGNAEAQVRVNTKLPTDEKTLIVEIKEVKAK</sequence>
<keyword evidence="2" id="KW-1185">Reference proteome</keyword>
<accession>A0A8D6PUI9</accession>
<dbReference type="EMBL" id="LR792632">
    <property type="protein sequence ID" value="CAB3288818.1"/>
    <property type="molecule type" value="Genomic_DNA"/>
</dbReference>
<accession>A0A8D6SZ81</accession>
<evidence type="ECO:0000313" key="2">
    <source>
        <dbReference type="Proteomes" id="UP000679213"/>
    </source>
</evidence>
<gene>
    <name evidence="1" type="ORF">MLAUSG7_0914</name>
</gene>
<name>A0A8D6PUI9_9EURY</name>
<reference evidence="1 2" key="1">
    <citation type="submission" date="2020-04" db="EMBL/GenBank/DDBJ databases">
        <authorList>
            <consortium name="Genoscope - CEA"/>
            <person name="William W."/>
        </authorList>
    </citation>
    <scope>NUCLEOTIDE SEQUENCE [LARGE SCALE GENOMIC DNA]</scope>
    <source>
        <strain evidence="1 2">SG7</strain>
    </source>
</reference>
<proteinExistence type="predicted"/>
<dbReference type="AlphaFoldDB" id="A0A8D6PUI9"/>
<evidence type="ECO:0000313" key="1">
    <source>
        <dbReference type="EMBL" id="CAB3288818.1"/>
    </source>
</evidence>
<protein>
    <submittedName>
        <fullName evidence="1">Uncharacterized protein</fullName>
    </submittedName>
</protein>
<dbReference type="Proteomes" id="UP000679213">
    <property type="component" value="Chromosome I"/>
</dbReference>
<organism evidence="1 2">
    <name type="scientific">Methanocaldococcus lauensis</name>
    <dbReference type="NCBI Taxonomy" id="2546128"/>
    <lineage>
        <taxon>Archaea</taxon>
        <taxon>Methanobacteriati</taxon>
        <taxon>Methanobacteriota</taxon>
        <taxon>Methanomada group</taxon>
        <taxon>Methanococci</taxon>
        <taxon>Methanococcales</taxon>
        <taxon>Methanocaldococcaceae</taxon>
        <taxon>Methanocaldococcus</taxon>
    </lineage>
</organism>
<dbReference type="KEGG" id="mesg:MLAUSG7_0914"/>